<feature type="region of interest" description="Disordered" evidence="3">
    <location>
        <begin position="317"/>
        <end position="362"/>
    </location>
</feature>
<feature type="domain" description="Peptidase A2" evidence="4">
    <location>
        <begin position="391"/>
        <end position="468"/>
    </location>
</feature>
<keyword evidence="1" id="KW-0378">Hydrolase</keyword>
<dbReference type="GO" id="GO:0004190">
    <property type="term" value="F:aspartic-type endopeptidase activity"/>
    <property type="evidence" value="ECO:0007669"/>
    <property type="project" value="InterPro"/>
</dbReference>
<dbReference type="GO" id="GO:0071897">
    <property type="term" value="P:DNA biosynthetic process"/>
    <property type="evidence" value="ECO:0007669"/>
    <property type="project" value="UniProtKB-ARBA"/>
</dbReference>
<reference evidence="5" key="2">
    <citation type="submission" date="2020-06" db="EMBL/GenBank/DDBJ databases">
        <authorList>
            <person name="Sheffer M."/>
        </authorList>
    </citation>
    <scope>NUCLEOTIDE SEQUENCE</scope>
</reference>
<protein>
    <recommendedName>
        <fullName evidence="4">Peptidase A2 domain-containing protein</fullName>
    </recommendedName>
</protein>
<dbReference type="Gene3D" id="2.40.70.10">
    <property type="entry name" value="Acid Proteases"/>
    <property type="match status" value="1"/>
</dbReference>
<evidence type="ECO:0000256" key="1">
    <source>
        <dbReference type="ARBA" id="ARBA00022801"/>
    </source>
</evidence>
<dbReference type="EMBL" id="JABXBU010000011">
    <property type="protein sequence ID" value="KAF8791491.1"/>
    <property type="molecule type" value="Genomic_DNA"/>
</dbReference>
<comment type="caution">
    <text evidence="5">The sequence shown here is derived from an EMBL/GenBank/DDBJ whole genome shotgun (WGS) entry which is preliminary data.</text>
</comment>
<dbReference type="SUPFAM" id="SSF56672">
    <property type="entry name" value="DNA/RNA polymerases"/>
    <property type="match status" value="1"/>
</dbReference>
<gene>
    <name evidence="5" type="ORF">HNY73_006347</name>
</gene>
<dbReference type="InterPro" id="IPR005312">
    <property type="entry name" value="DUF1759"/>
</dbReference>
<reference evidence="5" key="1">
    <citation type="journal article" date="2020" name="bioRxiv">
        <title>Chromosome-level reference genome of the European wasp spider Argiope bruennichi: a resource for studies on range expansion and evolutionary adaptation.</title>
        <authorList>
            <person name="Sheffer M.M."/>
            <person name="Hoppe A."/>
            <person name="Krehenwinkel H."/>
            <person name="Uhl G."/>
            <person name="Kuss A.W."/>
            <person name="Jensen L."/>
            <person name="Jensen C."/>
            <person name="Gillespie R.G."/>
            <person name="Hoff K.J."/>
            <person name="Prost S."/>
        </authorList>
    </citation>
    <scope>NUCLEOTIDE SEQUENCE</scope>
</reference>
<dbReference type="PROSITE" id="PS50175">
    <property type="entry name" value="ASP_PROT_RETROV"/>
    <property type="match status" value="1"/>
</dbReference>
<organism evidence="5 6">
    <name type="scientific">Argiope bruennichi</name>
    <name type="common">Wasp spider</name>
    <name type="synonym">Aranea bruennichi</name>
    <dbReference type="NCBI Taxonomy" id="94029"/>
    <lineage>
        <taxon>Eukaryota</taxon>
        <taxon>Metazoa</taxon>
        <taxon>Ecdysozoa</taxon>
        <taxon>Arthropoda</taxon>
        <taxon>Chelicerata</taxon>
        <taxon>Arachnida</taxon>
        <taxon>Araneae</taxon>
        <taxon>Araneomorphae</taxon>
        <taxon>Entelegynae</taxon>
        <taxon>Araneoidea</taxon>
        <taxon>Araneidae</taxon>
        <taxon>Argiope</taxon>
    </lineage>
</organism>
<evidence type="ECO:0000313" key="5">
    <source>
        <dbReference type="EMBL" id="KAF8791491.1"/>
    </source>
</evidence>
<keyword evidence="2" id="KW-0175">Coiled coil</keyword>
<evidence type="ECO:0000256" key="3">
    <source>
        <dbReference type="SAM" id="MobiDB-lite"/>
    </source>
</evidence>
<dbReference type="InterPro" id="IPR043502">
    <property type="entry name" value="DNA/RNA_pol_sf"/>
</dbReference>
<dbReference type="PANTHER" id="PTHR47331">
    <property type="entry name" value="PHD-TYPE DOMAIN-CONTAINING PROTEIN"/>
    <property type="match status" value="1"/>
</dbReference>
<dbReference type="Pfam" id="PF05380">
    <property type="entry name" value="Peptidase_A17"/>
    <property type="match status" value="1"/>
</dbReference>
<evidence type="ECO:0000256" key="2">
    <source>
        <dbReference type="SAM" id="Coils"/>
    </source>
</evidence>
<evidence type="ECO:0000259" key="4">
    <source>
        <dbReference type="PROSITE" id="PS50175"/>
    </source>
</evidence>
<name>A0A8T0FKG3_ARGBR</name>
<dbReference type="GO" id="GO:0006508">
    <property type="term" value="P:proteolysis"/>
    <property type="evidence" value="ECO:0007669"/>
    <property type="project" value="InterPro"/>
</dbReference>
<evidence type="ECO:0000313" key="6">
    <source>
        <dbReference type="Proteomes" id="UP000807504"/>
    </source>
</evidence>
<feature type="coiled-coil region" evidence="2">
    <location>
        <begin position="38"/>
        <end position="75"/>
    </location>
</feature>
<dbReference type="InterPro" id="IPR008042">
    <property type="entry name" value="Retrotrans_Pao"/>
</dbReference>
<feature type="compositionally biased region" description="Basic and acidic residues" evidence="3">
    <location>
        <begin position="332"/>
        <end position="354"/>
    </location>
</feature>
<dbReference type="AlphaFoldDB" id="A0A8T0FKG3"/>
<dbReference type="InterPro" id="IPR001995">
    <property type="entry name" value="Peptidase_A2_cat"/>
</dbReference>
<dbReference type="Proteomes" id="UP000807504">
    <property type="component" value="Unassembled WGS sequence"/>
</dbReference>
<dbReference type="InterPro" id="IPR021109">
    <property type="entry name" value="Peptidase_aspartic_dom_sf"/>
</dbReference>
<keyword evidence="6" id="KW-1185">Reference proteome</keyword>
<dbReference type="Pfam" id="PF03564">
    <property type="entry name" value="DUF1759"/>
    <property type="match status" value="1"/>
</dbReference>
<proteinExistence type="predicted"/>
<accession>A0A8T0FKG3</accession>
<sequence length="1023" mass="117380">MDDPKRYKEHITQIKVARGKVKASLTRLEHSADELESKNEVVIRLQRLEELLKEFEKLDSELTIEDSEIEEFENRYFSLKLKFQNKIDVFNRSQFTSAQTQNSSVQSISNFRLPKLTIPVFSGKFEDWMNFKDLFVSTVHSQLSLSNSQKFQYLKGLLSDEPASLIKHIPLSNDSYEEAWGKLMDRYDKKKKIINALIKTFLEQKGISQANSTNLRNIVDTSDEVLRGLKSLGEEASSRDPWLIHLLLQKLDPETRRLWSVKTSEIEFPTWEEFLEFLNTRCSSLELMDCTNCHLKCTICKGNHNSLLHEDVKRVVNSARVSESEPEPNDQTPKHPSEDDIRPGGETQRNKSVEPQRPVSSSTCLNNSKFITFLPTAKVLLYNSGGDSFLFRALLDSGSESSFVSENVINILGLKRKNARVSLSGISGVQAGTTRGSVNLKIGSRFSEECVTVNAFILNKVTSQIPVENINIKELDYLKGITSVNDRFFKAIRQPIAQSTIFGWVVAGQIRRDSISSSYTQSHLISVESDCNIDSVLQKFWQMEELPDKKFLMSDEEEFCENHFKSTYRINDQGRFVVRLPVYKDINQLGDTKGMAISRLLAMEKKFKFDSEFEMEYKSFMREYEELGHMSPNKDFDSSKPDCFLPHHAVQNKDSISTKFRVCFDGSCKPPNFNSLNSVLGEYKLSTVTYGTSSAPFLATRCLHQIGLDSQIINPEISKIIQNSFYMDDLMAGAKSNEEAIALIQKLSEILDVRGFHLRKWRSNSPHVLNNLAECLSANESNVEIHPENCSKTLGLIWNSSTDCFVFKIDFNFENEITKRSFLSQSARLFDPLGFLSPCTILIKIFYQQLWLLKLDWDSALPEHFAVKWRKFKRNFSKYVTFLFRVASNYRKGNYSSWISDASESAYAFVIYAVQRTDNDSQVVLSWLSSPPRNWKPFVANRTSEILDLIPQNRWRYVPSKENPARYRIQGLSPKDLPDCRLWWEGPTFLSSSEADWPKQPVFKNNDSVLKEKKKTACVFAAI</sequence>